<feature type="region of interest" description="Disordered" evidence="4">
    <location>
        <begin position="31"/>
        <end position="52"/>
    </location>
</feature>
<evidence type="ECO:0000256" key="4">
    <source>
        <dbReference type="SAM" id="MobiDB-lite"/>
    </source>
</evidence>
<dbReference type="InterPro" id="IPR003836">
    <property type="entry name" value="Glucokinase"/>
</dbReference>
<comment type="similarity">
    <text evidence="3">Belongs to the bacterial glucokinase family.</text>
</comment>
<protein>
    <submittedName>
        <fullName evidence="5">Glucokinase</fullName>
    </submittedName>
</protein>
<dbReference type="PANTHER" id="PTHR47690:SF1">
    <property type="entry name" value="GLUCOKINASE"/>
    <property type="match status" value="1"/>
</dbReference>
<dbReference type="GO" id="GO:0005524">
    <property type="term" value="F:ATP binding"/>
    <property type="evidence" value="ECO:0007669"/>
    <property type="project" value="InterPro"/>
</dbReference>
<evidence type="ECO:0000313" key="6">
    <source>
        <dbReference type="Proteomes" id="UP000323142"/>
    </source>
</evidence>
<dbReference type="CDD" id="cd24008">
    <property type="entry name" value="ASKHA_NBD_GLK"/>
    <property type="match status" value="1"/>
</dbReference>
<evidence type="ECO:0000256" key="3">
    <source>
        <dbReference type="RuleBase" id="RU004046"/>
    </source>
</evidence>
<dbReference type="AlphaFoldDB" id="A0A5B2VU05"/>
<evidence type="ECO:0000313" key="5">
    <source>
        <dbReference type="EMBL" id="KAA2242150.1"/>
    </source>
</evidence>
<reference evidence="5 6" key="2">
    <citation type="submission" date="2019-09" db="EMBL/GenBank/DDBJ databases">
        <authorList>
            <person name="Jin C."/>
        </authorList>
    </citation>
    <scope>NUCLEOTIDE SEQUENCE [LARGE SCALE GENOMIC DNA]</scope>
    <source>
        <strain evidence="5 6">BN140002</strain>
    </source>
</reference>
<comment type="caution">
    <text evidence="5">The sequence shown here is derived from an EMBL/GenBank/DDBJ whole genome shotgun (WGS) entry which is preliminary data.</text>
</comment>
<proteinExistence type="inferred from homology"/>
<dbReference type="SUPFAM" id="SSF53067">
    <property type="entry name" value="Actin-like ATPase domain"/>
    <property type="match status" value="1"/>
</dbReference>
<name>A0A5B2VU05_9HYPH</name>
<dbReference type="Gene3D" id="3.40.367.20">
    <property type="match status" value="1"/>
</dbReference>
<reference evidence="5 6" key="1">
    <citation type="submission" date="2019-09" db="EMBL/GenBank/DDBJ databases">
        <title>Salinarimonas rosea gen. nov., sp. nov., a new member of the a-2 subgroup of the Proteobacteria.</title>
        <authorList>
            <person name="Liu J."/>
        </authorList>
    </citation>
    <scope>NUCLEOTIDE SEQUENCE [LARGE SCALE GENOMIC DNA]</scope>
    <source>
        <strain evidence="5 6">BN140002</strain>
    </source>
</reference>
<accession>A0A5B2VU05</accession>
<evidence type="ECO:0000256" key="1">
    <source>
        <dbReference type="ARBA" id="ARBA00022679"/>
    </source>
</evidence>
<dbReference type="PANTHER" id="PTHR47690">
    <property type="entry name" value="GLUCOKINASE"/>
    <property type="match status" value="1"/>
</dbReference>
<dbReference type="GO" id="GO:0005536">
    <property type="term" value="F:D-glucose binding"/>
    <property type="evidence" value="ECO:0007669"/>
    <property type="project" value="InterPro"/>
</dbReference>
<dbReference type="InterPro" id="IPR043129">
    <property type="entry name" value="ATPase_NBD"/>
</dbReference>
<dbReference type="GO" id="GO:0006096">
    <property type="term" value="P:glycolytic process"/>
    <property type="evidence" value="ECO:0007669"/>
    <property type="project" value="InterPro"/>
</dbReference>
<keyword evidence="6" id="KW-1185">Reference proteome</keyword>
<dbReference type="OrthoDB" id="9800595at2"/>
<keyword evidence="1" id="KW-0808">Transferase</keyword>
<keyword evidence="2 5" id="KW-0418">Kinase</keyword>
<evidence type="ECO:0000256" key="2">
    <source>
        <dbReference type="ARBA" id="ARBA00022777"/>
    </source>
</evidence>
<dbReference type="Gene3D" id="3.30.420.40">
    <property type="match status" value="1"/>
</dbReference>
<dbReference type="Pfam" id="PF02685">
    <property type="entry name" value="Glucokinase"/>
    <property type="match status" value="1"/>
</dbReference>
<dbReference type="GO" id="GO:0004340">
    <property type="term" value="F:glucokinase activity"/>
    <property type="evidence" value="ECO:0007669"/>
    <property type="project" value="InterPro"/>
</dbReference>
<dbReference type="GO" id="GO:0005829">
    <property type="term" value="C:cytosol"/>
    <property type="evidence" value="ECO:0007669"/>
    <property type="project" value="TreeGrafter"/>
</dbReference>
<dbReference type="Proteomes" id="UP000323142">
    <property type="component" value="Unassembled WGS sequence"/>
</dbReference>
<dbReference type="EMBL" id="VUOA01000007">
    <property type="protein sequence ID" value="KAA2242150.1"/>
    <property type="molecule type" value="Genomic_DNA"/>
</dbReference>
<dbReference type="InterPro" id="IPR050201">
    <property type="entry name" value="Bacterial_glucokinase"/>
</dbReference>
<sequence>MGRTGICGARRLRAGWRGVYGVWPRFPSRPAIRPRRRGGSRSPLGKARLRRPGGFERCRPAMTPIPHPLLVGDIGGTNARFALVPEPGAAPIPVLHTRTADHASVEEALSEAIARSPVRPAGMVLCVAAFIMGRTARLTNAGWTFDGPALARRFALGGGLLLNDFEAAALSLAVLRGEDVTPIGAPVPVGRGARVILGPGTGLGVAALVEAGGSTIAVPGEAGHVSFGPANPAEETFWPHIERVAGRITPEVLLSGPGLLRLHRALAASEGREVPETEPAEIAEKARSRACPHCMNAVRAFLDLLARFAGDMGIALGATGGVYLRGGVISSLAPMIDGDRFREAFTDKEPVGAFARAIPSFLMTSEDAVMRGLAAVGAAPGRFGLHDPERLWVA</sequence>
<gene>
    <name evidence="5" type="ORF">F0L46_04085</name>
</gene>
<organism evidence="5 6">
    <name type="scientific">Salinarimonas soli</name>
    <dbReference type="NCBI Taxonomy" id="1638099"/>
    <lineage>
        <taxon>Bacteria</taxon>
        <taxon>Pseudomonadati</taxon>
        <taxon>Pseudomonadota</taxon>
        <taxon>Alphaproteobacteria</taxon>
        <taxon>Hyphomicrobiales</taxon>
        <taxon>Salinarimonadaceae</taxon>
        <taxon>Salinarimonas</taxon>
    </lineage>
</organism>